<dbReference type="PROSITE" id="PS00723">
    <property type="entry name" value="POLYPRENYL_SYNTHASE_1"/>
    <property type="match status" value="1"/>
</dbReference>
<keyword evidence="3 6" id="KW-0808">Transferase</keyword>
<dbReference type="Proteomes" id="UP000323221">
    <property type="component" value="Unassembled WGS sequence"/>
</dbReference>
<dbReference type="Gene3D" id="1.10.600.10">
    <property type="entry name" value="Farnesyl Diphosphate Synthase"/>
    <property type="match status" value="1"/>
</dbReference>
<dbReference type="GO" id="GO:0008299">
    <property type="term" value="P:isoprenoid biosynthetic process"/>
    <property type="evidence" value="ECO:0007669"/>
    <property type="project" value="InterPro"/>
</dbReference>
<dbReference type="PANTHER" id="PTHR12001:SF85">
    <property type="entry name" value="SHORT CHAIN ISOPRENYL DIPHOSPHATE SYNTHASE"/>
    <property type="match status" value="1"/>
</dbReference>
<proteinExistence type="inferred from homology"/>
<dbReference type="SFLD" id="SFLDS00005">
    <property type="entry name" value="Isoprenoid_Synthase_Type_I"/>
    <property type="match status" value="1"/>
</dbReference>
<keyword evidence="4" id="KW-0479">Metal-binding</keyword>
<evidence type="ECO:0000256" key="6">
    <source>
        <dbReference type="RuleBase" id="RU004466"/>
    </source>
</evidence>
<evidence type="ECO:0000256" key="2">
    <source>
        <dbReference type="ARBA" id="ARBA00006706"/>
    </source>
</evidence>
<dbReference type="GO" id="GO:0004659">
    <property type="term" value="F:prenyltransferase activity"/>
    <property type="evidence" value="ECO:0007669"/>
    <property type="project" value="InterPro"/>
</dbReference>
<dbReference type="SUPFAM" id="SSF48576">
    <property type="entry name" value="Terpenoid synthases"/>
    <property type="match status" value="1"/>
</dbReference>
<keyword evidence="8" id="KW-1185">Reference proteome</keyword>
<evidence type="ECO:0000313" key="7">
    <source>
        <dbReference type="EMBL" id="KAA6436185.1"/>
    </source>
</evidence>
<dbReference type="InterPro" id="IPR000092">
    <property type="entry name" value="Polyprenyl_synt"/>
</dbReference>
<dbReference type="OrthoDB" id="4497239at2"/>
<evidence type="ECO:0000256" key="1">
    <source>
        <dbReference type="ARBA" id="ARBA00001946"/>
    </source>
</evidence>
<dbReference type="InterPro" id="IPR008949">
    <property type="entry name" value="Isoprenoid_synthase_dom_sf"/>
</dbReference>
<dbReference type="EMBL" id="VOIR01000011">
    <property type="protein sequence ID" value="KAA6436185.1"/>
    <property type="molecule type" value="Genomic_DNA"/>
</dbReference>
<dbReference type="PANTHER" id="PTHR12001">
    <property type="entry name" value="GERANYLGERANYL PYROPHOSPHATE SYNTHASE"/>
    <property type="match status" value="1"/>
</dbReference>
<evidence type="ECO:0000256" key="3">
    <source>
        <dbReference type="ARBA" id="ARBA00022679"/>
    </source>
</evidence>
<evidence type="ECO:0000313" key="8">
    <source>
        <dbReference type="Proteomes" id="UP000323221"/>
    </source>
</evidence>
<accession>A0A5M8QJE8</accession>
<evidence type="ECO:0000256" key="5">
    <source>
        <dbReference type="ARBA" id="ARBA00022842"/>
    </source>
</evidence>
<dbReference type="InterPro" id="IPR033749">
    <property type="entry name" value="Polyprenyl_synt_CS"/>
</dbReference>
<comment type="caution">
    <text evidence="7">The sequence shown here is derived from an EMBL/GenBank/DDBJ whole genome shotgun (WGS) entry which is preliminary data.</text>
</comment>
<organism evidence="7 8">
    <name type="scientific">Agrococcus sediminis</name>
    <dbReference type="NCBI Taxonomy" id="2599924"/>
    <lineage>
        <taxon>Bacteria</taxon>
        <taxon>Bacillati</taxon>
        <taxon>Actinomycetota</taxon>
        <taxon>Actinomycetes</taxon>
        <taxon>Micrococcales</taxon>
        <taxon>Microbacteriaceae</taxon>
        <taxon>Agrococcus</taxon>
    </lineage>
</organism>
<dbReference type="AlphaFoldDB" id="A0A5M8QJE8"/>
<keyword evidence="5" id="KW-0460">Magnesium</keyword>
<gene>
    <name evidence="7" type="ORF">FQ330_01845</name>
</gene>
<sequence>MAVGRARAAAHRDPRHPVGLQPVARAAGRAAARAGRCLVTAIDAPTLLAEVEQRLARLAAPTGPHPVQAAAAGAVGGGKLLRPRLVLVAAGEGADREAVVATAAAIELLHAALLVHDDVIDDDDERRGQPSVSRRAAVTAAEAGLSPAAAQRLGLTTAIVAGDALLVRALAALARLDVPTAVRVRLVDIVERAMIRAAEGEHDDVLLAGSTPDDETIDRILRGKTADYSFRAPLELGAVLGGRDEAAIEALGEIGLRMGVVYQLRDDVLGVFGDEATTGKSVLSDIRAGTPTMLSALASRESQWAAVSRHYGDPAADEGAAARIRSVMRGSGALGEVERRIAEGADEVRAMLIEAPIEQRLRDDLQLILERCAERRR</sequence>
<protein>
    <submittedName>
        <fullName evidence="7">Polyprenyl synthetase family protein</fullName>
    </submittedName>
</protein>
<dbReference type="Pfam" id="PF00348">
    <property type="entry name" value="polyprenyl_synt"/>
    <property type="match status" value="1"/>
</dbReference>
<name>A0A5M8QJE8_9MICO</name>
<comment type="cofactor">
    <cofactor evidence="1">
        <name>Mg(2+)</name>
        <dbReference type="ChEBI" id="CHEBI:18420"/>
    </cofactor>
</comment>
<reference evidence="7 8" key="1">
    <citation type="submission" date="2019-08" db="EMBL/GenBank/DDBJ databases">
        <title>Agrococcus lahaulensis sp. nov., isolated from a cold desert of the Indian Himalayas.</title>
        <authorList>
            <person name="Qu J.H."/>
        </authorList>
    </citation>
    <scope>NUCLEOTIDE SEQUENCE [LARGE SCALE GENOMIC DNA]</scope>
    <source>
        <strain evidence="7 8">NS18</strain>
    </source>
</reference>
<evidence type="ECO:0000256" key="4">
    <source>
        <dbReference type="ARBA" id="ARBA00022723"/>
    </source>
</evidence>
<comment type="similarity">
    <text evidence="2 6">Belongs to the FPP/GGPP synthase family.</text>
</comment>
<dbReference type="PROSITE" id="PS00444">
    <property type="entry name" value="POLYPRENYL_SYNTHASE_2"/>
    <property type="match status" value="1"/>
</dbReference>
<dbReference type="GO" id="GO:0046872">
    <property type="term" value="F:metal ion binding"/>
    <property type="evidence" value="ECO:0007669"/>
    <property type="project" value="UniProtKB-KW"/>
</dbReference>